<dbReference type="OrthoDB" id="6819088at2759"/>
<evidence type="ECO:0000313" key="3">
    <source>
        <dbReference type="Proteomes" id="UP000594454"/>
    </source>
</evidence>
<evidence type="ECO:0000313" key="2">
    <source>
        <dbReference type="EMBL" id="CAD7085540.1"/>
    </source>
</evidence>
<organism evidence="2 3">
    <name type="scientific">Hermetia illucens</name>
    <name type="common">Black soldier fly</name>
    <dbReference type="NCBI Taxonomy" id="343691"/>
    <lineage>
        <taxon>Eukaryota</taxon>
        <taxon>Metazoa</taxon>
        <taxon>Ecdysozoa</taxon>
        <taxon>Arthropoda</taxon>
        <taxon>Hexapoda</taxon>
        <taxon>Insecta</taxon>
        <taxon>Pterygota</taxon>
        <taxon>Neoptera</taxon>
        <taxon>Endopterygota</taxon>
        <taxon>Diptera</taxon>
        <taxon>Brachycera</taxon>
        <taxon>Stratiomyomorpha</taxon>
        <taxon>Stratiomyidae</taxon>
        <taxon>Hermetiinae</taxon>
        <taxon>Hermetia</taxon>
    </lineage>
</organism>
<feature type="region of interest" description="Disordered" evidence="1">
    <location>
        <begin position="41"/>
        <end position="65"/>
    </location>
</feature>
<reference evidence="2 3" key="1">
    <citation type="submission" date="2020-11" db="EMBL/GenBank/DDBJ databases">
        <authorList>
            <person name="Wallbank WR R."/>
            <person name="Pardo Diaz C."/>
            <person name="Kozak K."/>
            <person name="Martin S."/>
            <person name="Jiggins C."/>
            <person name="Moest M."/>
            <person name="Warren A I."/>
            <person name="Generalovic N T."/>
            <person name="Byers J.R.P. K."/>
            <person name="Montejo-Kovacevich G."/>
            <person name="Yen C E."/>
        </authorList>
    </citation>
    <scope>NUCLEOTIDE SEQUENCE [LARGE SCALE GENOMIC DNA]</scope>
</reference>
<proteinExistence type="predicted"/>
<feature type="region of interest" description="Disordered" evidence="1">
    <location>
        <begin position="229"/>
        <end position="253"/>
    </location>
</feature>
<dbReference type="InParanoid" id="A0A7R8URZ8"/>
<protein>
    <submittedName>
        <fullName evidence="2">Uncharacterized protein</fullName>
    </submittedName>
</protein>
<accession>A0A7R8URZ8</accession>
<sequence length="339" mass="37094">MALNIAVPLSGVGGLSPISPISLDCWEQIKMLVSPIGSESSGVSSLDSEEAKQQSLPSTPPDTPEEFEIRYNGRDILDLGANINPDKWTLRYTYLPENNNMPMYLANRSQYHRLGPNGHIQDYSLVRCEHCDFQYPINSGNSYFCRTSVTVSPTTTSTMTYTGPQVLKRQQPQPTQQQSLPPLQHIYHSNNNYSMYNNSQMNSNSFLKKTTATTLSTPATCTLSSVSSSASSFASTSPTSSLSSGYSSSSSTSNGSYNNFGVNGMRFPQQSPPSSSNMFVNNNANNTKSTMPSTFNNFCSFLNAFSNNNANNSNNGYINQAQVGNAGQQHPPYGTYNYF</sequence>
<name>A0A7R8URZ8_HERIL</name>
<dbReference type="EMBL" id="LR899011">
    <property type="protein sequence ID" value="CAD7085540.1"/>
    <property type="molecule type" value="Genomic_DNA"/>
</dbReference>
<keyword evidence="3" id="KW-1185">Reference proteome</keyword>
<evidence type="ECO:0000256" key="1">
    <source>
        <dbReference type="SAM" id="MobiDB-lite"/>
    </source>
</evidence>
<dbReference type="Proteomes" id="UP000594454">
    <property type="component" value="Chromosome 3"/>
</dbReference>
<gene>
    <name evidence="2" type="ORF">HERILL_LOCUS8376</name>
</gene>
<dbReference type="AlphaFoldDB" id="A0A7R8URZ8"/>